<dbReference type="InterPro" id="IPR036872">
    <property type="entry name" value="CH_dom_sf"/>
</dbReference>
<reference evidence="2 3" key="1">
    <citation type="submission" date="2016-06" db="EMBL/GenBank/DDBJ databases">
        <authorList>
            <consortium name="Pathogen Informatics"/>
        </authorList>
    </citation>
    <scope>NUCLEOTIDE SEQUENCE [LARGE SCALE GENOMIC DNA]</scope>
    <source>
        <strain evidence="2">PocGH01</strain>
    </source>
</reference>
<keyword evidence="3" id="KW-1185">Reference proteome</keyword>
<dbReference type="Gene3D" id="1.10.418.10">
    <property type="entry name" value="Calponin-like domain"/>
    <property type="match status" value="1"/>
</dbReference>
<dbReference type="InterPro" id="IPR010441">
    <property type="entry name" value="CH_2"/>
</dbReference>
<organism evidence="2 3">
    <name type="scientific">Plasmodium ovale</name>
    <name type="common">malaria parasite P. ovale</name>
    <dbReference type="NCBI Taxonomy" id="36330"/>
    <lineage>
        <taxon>Eukaryota</taxon>
        <taxon>Sar</taxon>
        <taxon>Alveolata</taxon>
        <taxon>Apicomplexa</taxon>
        <taxon>Aconoidasida</taxon>
        <taxon>Haemosporida</taxon>
        <taxon>Plasmodiidae</taxon>
        <taxon>Plasmodium</taxon>
        <taxon>Plasmodium (Plasmodium)</taxon>
    </lineage>
</organism>
<evidence type="ECO:0000313" key="2">
    <source>
        <dbReference type="EMBL" id="SCP05657.1"/>
    </source>
</evidence>
<sequence>MELPREIIKWLQCLNLPYSFKNIKSASNGIVVSEIINTYMPQSIHMNSLENGFSKEIKKKNWKIIKRTLASLNIFFDETSVINSDKNAIENLFIQLYECFNQEKSKNEYYCVKEEEDKLVVPSFARSTITQKVRESNVHDIVDEEKKMISTYEIIKREEQNHAMMKEKEKEERENKHKIKHKNKKGASCETSLFHQIEKSSSIMTINDISEYADYTDIKTLDSFIKDKNNLKSLTFGNIVKEVDETEKKKKSKKEYEDEDVEDIICRVLSEFISDGEFENQKKDKCIRNTNKMNSVYKFQNFTLYDQKHENSLYGKFYTLCFSNKRELVSKILDQLTLLNENFCTILCVRAHQFFHIWRLFFPVICSVRCDKDVLSQIMSYLRQFLGYLKINDLTSSEILCSIMLRGLFTMDMDANKDVACLCELITLIINNDRQILMSILRIIKNNMSLHFFYIFLSTILSNSLDSAIYKKDVKDIYLYYIFVGLHANREGIILRSLGMLNTLSLREDFCEIVLLSSLLYNILEMNNTNYDIFLFTISANVVSKMVDCQGVGERNAYVEQFVQICCRILKNTKRKELLHLYFIYSHEMISKDDNFFDIYLTKFSKLRDEEQKVFISNNVFDVFLKKLCNYKTIKNYFGNILNDNLNTLNRKMNTTFFNLLLTKEKWREEPFLGVLKNYILFDGSMDLLRCLEVYKKIFEMAIHGLFSENSRCFELCRDILTYFWFSPNGELKSQSFEISLNYLKSVCSMRKHNIPSHGKEYLENLEKFGLPYNKLQS</sequence>
<dbReference type="GO" id="GO:0005930">
    <property type="term" value="C:axoneme"/>
    <property type="evidence" value="ECO:0007669"/>
    <property type="project" value="TreeGrafter"/>
</dbReference>
<name>A0A1D3TL30_PLAOA</name>
<proteinExistence type="predicted"/>
<dbReference type="PANTHER" id="PTHR12509:SF8">
    <property type="entry name" value="SPERMATOGENESIS-ASSOCIATED PROTEIN 4"/>
    <property type="match status" value="1"/>
</dbReference>
<dbReference type="PANTHER" id="PTHR12509">
    <property type="entry name" value="SPERMATOGENESIS-ASSOCIATED 4-RELATED"/>
    <property type="match status" value="1"/>
</dbReference>
<dbReference type="VEuPathDB" id="PlasmoDB:POWCR01_120047800"/>
<evidence type="ECO:0000313" key="3">
    <source>
        <dbReference type="Proteomes" id="UP000242942"/>
    </source>
</evidence>
<gene>
    <name evidence="2" type="primary">PocGH01_12052300</name>
    <name evidence="2" type="ORF">POCGH01_12052300</name>
</gene>
<dbReference type="InterPro" id="IPR052111">
    <property type="entry name" value="Spermatogenesis_Ciliary_MAP"/>
</dbReference>
<dbReference type="GO" id="GO:0051493">
    <property type="term" value="P:regulation of cytoskeleton organization"/>
    <property type="evidence" value="ECO:0007669"/>
    <property type="project" value="TreeGrafter"/>
</dbReference>
<dbReference type="AlphaFoldDB" id="A0A1D3TL30"/>
<dbReference type="GO" id="GO:0008017">
    <property type="term" value="F:microtubule binding"/>
    <property type="evidence" value="ECO:0007669"/>
    <property type="project" value="TreeGrafter"/>
</dbReference>
<accession>A0A1D3TL30</accession>
<dbReference type="Proteomes" id="UP000242942">
    <property type="component" value="Chromosome 12"/>
</dbReference>
<dbReference type="EMBL" id="LT594593">
    <property type="protein sequence ID" value="SCP05657.1"/>
    <property type="molecule type" value="Genomic_DNA"/>
</dbReference>
<feature type="domain" description="CH-like" evidence="1">
    <location>
        <begin position="7"/>
        <end position="98"/>
    </location>
</feature>
<evidence type="ECO:0000259" key="1">
    <source>
        <dbReference type="Pfam" id="PF06294"/>
    </source>
</evidence>
<dbReference type="Pfam" id="PF06294">
    <property type="entry name" value="CH_2"/>
    <property type="match status" value="1"/>
</dbReference>
<protein>
    <recommendedName>
        <fullName evidence="1">CH-like domain-containing protein</fullName>
    </recommendedName>
</protein>
<dbReference type="VEuPathDB" id="PlasmoDB:PocGH01_12052300"/>
<dbReference type="OrthoDB" id="62528at2759"/>